<evidence type="ECO:0000313" key="1">
    <source>
        <dbReference type="EMBL" id="MEY2183184.1"/>
    </source>
</evidence>
<protein>
    <submittedName>
        <fullName evidence="1">Uncharacterized protein</fullName>
    </submittedName>
</protein>
<dbReference type="Proteomes" id="UP001562159">
    <property type="component" value="Unassembled WGS sequence"/>
</dbReference>
<organism evidence="1 2">
    <name type="scientific">Rhodanobacter humi</name>
    <dbReference type="NCBI Taxonomy" id="1888173"/>
    <lineage>
        <taxon>Bacteria</taxon>
        <taxon>Pseudomonadati</taxon>
        <taxon>Pseudomonadota</taxon>
        <taxon>Gammaproteobacteria</taxon>
        <taxon>Lysobacterales</taxon>
        <taxon>Rhodanobacteraceae</taxon>
        <taxon>Rhodanobacter</taxon>
    </lineage>
</organism>
<evidence type="ECO:0000313" key="2">
    <source>
        <dbReference type="Proteomes" id="UP001562159"/>
    </source>
</evidence>
<proteinExistence type="predicted"/>
<sequence length="107" mass="12175">MRVKTLFQDDDYTLVQGRRFGITHDLLCPIYVVLADTGDAIKATLPEKLFFLDVGRRLVKLGAALPGDTFDELFLRFSNAVANRGSMRWHLFFQDGDAQQRAAELLR</sequence>
<name>A0ABV4AUD7_9GAMM</name>
<dbReference type="EMBL" id="JBGBPY010000001">
    <property type="protein sequence ID" value="MEY2183184.1"/>
    <property type="molecule type" value="Genomic_DNA"/>
</dbReference>
<gene>
    <name evidence="1" type="ORF">AB7878_12225</name>
</gene>
<accession>A0ABV4AUD7</accession>
<reference evidence="1 2" key="1">
    <citation type="submission" date="2024-07" db="EMBL/GenBank/DDBJ databases">
        <title>Molecular mechanisms and environmental adaptations of flagellar loss and biofilm growth of Rhodanobacter under environmental stress.</title>
        <authorList>
            <person name="Chen M."/>
        </authorList>
    </citation>
    <scope>NUCLEOTIDE SEQUENCE [LARGE SCALE GENOMIC DNA]</scope>
    <source>
        <strain evidence="1 2">RS22</strain>
    </source>
</reference>
<comment type="caution">
    <text evidence="1">The sequence shown here is derived from an EMBL/GenBank/DDBJ whole genome shotgun (WGS) entry which is preliminary data.</text>
</comment>
<keyword evidence="2" id="KW-1185">Reference proteome</keyword>